<reference evidence="1" key="2">
    <citation type="journal article" date="2023" name="Science">
        <title>Genomic signatures of disease resistance in endangered staghorn corals.</title>
        <authorList>
            <person name="Vollmer S.V."/>
            <person name="Selwyn J.D."/>
            <person name="Despard B.A."/>
            <person name="Roesel C.L."/>
        </authorList>
    </citation>
    <scope>NUCLEOTIDE SEQUENCE</scope>
    <source>
        <strain evidence="1">K2</strain>
    </source>
</reference>
<gene>
    <name evidence="1" type="ORF">P5673_026659</name>
</gene>
<comment type="caution">
    <text evidence="1">The sequence shown here is derived from an EMBL/GenBank/DDBJ whole genome shotgun (WGS) entry which is preliminary data.</text>
</comment>
<reference evidence="1" key="1">
    <citation type="journal article" date="2023" name="G3 (Bethesda)">
        <title>Whole genome assembly and annotation of the endangered Caribbean coral Acropora cervicornis.</title>
        <authorList>
            <person name="Selwyn J.D."/>
            <person name="Vollmer S.V."/>
        </authorList>
    </citation>
    <scope>NUCLEOTIDE SEQUENCE</scope>
    <source>
        <strain evidence="1">K2</strain>
    </source>
</reference>
<dbReference type="Proteomes" id="UP001249851">
    <property type="component" value="Unassembled WGS sequence"/>
</dbReference>
<evidence type="ECO:0000313" key="1">
    <source>
        <dbReference type="EMBL" id="KAK2552337.1"/>
    </source>
</evidence>
<name>A0AAD9Q050_ACRCE</name>
<sequence>MFVRLLMANFGSVLTMKRLFVAAAVCLGWLLQSIAGLSVVGNCSFMQYYCNVREYETCFFKRLYKDPTADCGLQFWMLYYKVLKESDKCQTTNDHMKSLTAAKVREIQTLYCSGLDLERPLMLSLSPCSDKHKQEVITCINDFAKTFSSLLFHRYVWFHRDRKRDKAKQCTIYSWRIFCNHSDVADGILKNVIGSFNPFCDGDKDPKAVQTDQCANYIKPLDLESCPLPITRPRAPGSSDKDGLSGGAIAGIVIGALRRLSVPTVVMNAVKMTD</sequence>
<protein>
    <submittedName>
        <fullName evidence="1">Uncharacterized protein</fullName>
    </submittedName>
</protein>
<accession>A0AAD9Q050</accession>
<proteinExistence type="predicted"/>
<dbReference type="EMBL" id="JARQWQ010000088">
    <property type="protein sequence ID" value="KAK2552337.1"/>
    <property type="molecule type" value="Genomic_DNA"/>
</dbReference>
<keyword evidence="2" id="KW-1185">Reference proteome</keyword>
<organism evidence="1 2">
    <name type="scientific">Acropora cervicornis</name>
    <name type="common">Staghorn coral</name>
    <dbReference type="NCBI Taxonomy" id="6130"/>
    <lineage>
        <taxon>Eukaryota</taxon>
        <taxon>Metazoa</taxon>
        <taxon>Cnidaria</taxon>
        <taxon>Anthozoa</taxon>
        <taxon>Hexacorallia</taxon>
        <taxon>Scleractinia</taxon>
        <taxon>Astrocoeniina</taxon>
        <taxon>Acroporidae</taxon>
        <taxon>Acropora</taxon>
    </lineage>
</organism>
<evidence type="ECO:0000313" key="2">
    <source>
        <dbReference type="Proteomes" id="UP001249851"/>
    </source>
</evidence>
<dbReference type="AlphaFoldDB" id="A0AAD9Q050"/>